<comment type="caution">
    <text evidence="2">The sequence shown here is derived from an EMBL/GenBank/DDBJ whole genome shotgun (WGS) entry which is preliminary data.</text>
</comment>
<dbReference type="OrthoDB" id="418131at2759"/>
<reference evidence="2 3" key="1">
    <citation type="submission" date="2015-08" db="EMBL/GenBank/DDBJ databases">
        <title>Next Generation Sequencing and Analysis of the Genome of Puccinia sorghi L Schw, the Causal Agent of Maize Common Rust.</title>
        <authorList>
            <person name="Rochi L."/>
            <person name="Burguener G."/>
            <person name="Darino M."/>
            <person name="Turjanski A."/>
            <person name="Kreff E."/>
            <person name="Dieguez M.J."/>
            <person name="Sacco F."/>
        </authorList>
    </citation>
    <scope>NUCLEOTIDE SEQUENCE [LARGE SCALE GENOMIC DNA]</scope>
    <source>
        <strain evidence="2 3">RO10H11247</strain>
    </source>
</reference>
<evidence type="ECO:0000313" key="3">
    <source>
        <dbReference type="Proteomes" id="UP000037035"/>
    </source>
</evidence>
<gene>
    <name evidence="2" type="ORF">VP01_7324g1</name>
</gene>
<organism evidence="2 3">
    <name type="scientific">Puccinia sorghi</name>
    <dbReference type="NCBI Taxonomy" id="27349"/>
    <lineage>
        <taxon>Eukaryota</taxon>
        <taxon>Fungi</taxon>
        <taxon>Dikarya</taxon>
        <taxon>Basidiomycota</taxon>
        <taxon>Pucciniomycotina</taxon>
        <taxon>Pucciniomycetes</taxon>
        <taxon>Pucciniales</taxon>
        <taxon>Pucciniaceae</taxon>
        <taxon>Puccinia</taxon>
    </lineage>
</organism>
<dbReference type="AlphaFoldDB" id="A0A0L6UDS0"/>
<evidence type="ECO:0000313" key="2">
    <source>
        <dbReference type="EMBL" id="KNZ46367.1"/>
    </source>
</evidence>
<name>A0A0L6UDS0_9BASI</name>
<feature type="non-terminal residue" evidence="2">
    <location>
        <position position="1"/>
    </location>
</feature>
<protein>
    <submittedName>
        <fullName evidence="2">Uncharacterized protein</fullName>
    </submittedName>
</protein>
<dbReference type="Proteomes" id="UP000037035">
    <property type="component" value="Unassembled WGS sequence"/>
</dbReference>
<sequence length="172" mass="19126">QLAGLRARNQKHTYIYNRLETGNIAVGAAAIGRKLCDREHQQRGGRRETEAVVQAEPGAGPEARHDVPGFEEQWCHQCALCCLPIGYESRPPPHNGDCTYIFPSNHLHHPSFIHSSSPFLLSPQGSLTKTQSSMPPSALDLNPVQRPKEQATPPLPQIFLHHFFPRTPDRTG</sequence>
<dbReference type="EMBL" id="LAVV01012744">
    <property type="protein sequence ID" value="KNZ46367.1"/>
    <property type="molecule type" value="Genomic_DNA"/>
</dbReference>
<proteinExistence type="predicted"/>
<feature type="compositionally biased region" description="Basic and acidic residues" evidence="1">
    <location>
        <begin position="39"/>
        <end position="50"/>
    </location>
</feature>
<feature type="region of interest" description="Disordered" evidence="1">
    <location>
        <begin position="39"/>
        <end position="64"/>
    </location>
</feature>
<dbReference type="VEuPathDB" id="FungiDB:VP01_7324g1"/>
<keyword evidence="3" id="KW-1185">Reference proteome</keyword>
<evidence type="ECO:0000256" key="1">
    <source>
        <dbReference type="SAM" id="MobiDB-lite"/>
    </source>
</evidence>
<dbReference type="STRING" id="27349.A0A0L6UDS0"/>
<accession>A0A0L6UDS0</accession>